<dbReference type="EMBL" id="JAALLT010000002">
    <property type="protein sequence ID" value="NGP76565.1"/>
    <property type="molecule type" value="Genomic_DNA"/>
</dbReference>
<dbReference type="Pfam" id="PF13194">
    <property type="entry name" value="DUF4010"/>
    <property type="match status" value="1"/>
</dbReference>
<proteinExistence type="predicted"/>
<keyword evidence="5" id="KW-1185">Reference proteome</keyword>
<evidence type="ECO:0000313" key="5">
    <source>
        <dbReference type="Proteomes" id="UP000473278"/>
    </source>
</evidence>
<evidence type="ECO:0000256" key="1">
    <source>
        <dbReference type="SAM" id="Phobius"/>
    </source>
</evidence>
<feature type="transmembrane region" description="Helical" evidence="1">
    <location>
        <begin position="176"/>
        <end position="195"/>
    </location>
</feature>
<dbReference type="InterPro" id="IPR049177">
    <property type="entry name" value="MgtC_SapB_SrpB_YhiD_N"/>
</dbReference>
<feature type="transmembrane region" description="Helical" evidence="1">
    <location>
        <begin position="144"/>
        <end position="161"/>
    </location>
</feature>
<feature type="domain" description="MgtC/SapB/SrpB/YhiD N-terminal" evidence="2">
    <location>
        <begin position="10"/>
        <end position="134"/>
    </location>
</feature>
<feature type="transmembrane region" description="Helical" evidence="1">
    <location>
        <begin position="61"/>
        <end position="82"/>
    </location>
</feature>
<feature type="transmembrane region" description="Helical" evidence="1">
    <location>
        <begin position="334"/>
        <end position="353"/>
    </location>
</feature>
<dbReference type="PANTHER" id="PTHR39084:SF1">
    <property type="entry name" value="DUF4010 DOMAIN-CONTAINING PROTEIN"/>
    <property type="match status" value="1"/>
</dbReference>
<dbReference type="PANTHER" id="PTHR39084">
    <property type="entry name" value="MEMBRANE PROTEIN-RELATED"/>
    <property type="match status" value="1"/>
</dbReference>
<dbReference type="InterPro" id="IPR025105">
    <property type="entry name" value="DUF4010"/>
</dbReference>
<feature type="transmembrane region" description="Helical" evidence="1">
    <location>
        <begin position="6"/>
        <end position="25"/>
    </location>
</feature>
<feature type="transmembrane region" description="Helical" evidence="1">
    <location>
        <begin position="265"/>
        <end position="285"/>
    </location>
</feature>
<feature type="transmembrane region" description="Helical" evidence="1">
    <location>
        <begin position="113"/>
        <end position="132"/>
    </location>
</feature>
<feature type="transmembrane region" description="Helical" evidence="1">
    <location>
        <begin position="202"/>
        <end position="223"/>
    </location>
</feature>
<comment type="caution">
    <text evidence="4">The sequence shown here is derived from an EMBL/GenBank/DDBJ whole genome shotgun (WGS) entry which is preliminary data.</text>
</comment>
<sequence length="416" mass="45257">MDYQVLLQILASLAVGLLIGIERGWSERKEDEGDRVAGLRTFSLIGLLGGVWAQLSEIVEAWVLVVAFLAVVALIVTSHIIGTRETEDVGITTEFAMMLTFSLGAWAAFGYYIYAFSTTAIVVALLGIKPILHRWVSNLRTEEIYSGIKLLLISLVLLPLLPDKGYGPWQSLNPYWIWWMVVLISGISFVGYFAIKYAGDKIGTLLTAITGGLASSTAVTLSMAQLAKQHKNKTLFMGGVVVASSIMFIRVFIEVAIVNRILLDRLWIPIAVMFVCLIAGGSWLWFRHTGSDTGTEIELKNPFNLPTALQFGLLLGLILLLSSAAKEWFGDQGIYVLSLVSGLIDVDAITLSLSRMAENDLGEDVAITGIVLASAMNTIVKGLLFSFVAGMRTGLRLLLVLVASVIPGLIIVFLML</sequence>
<organism evidence="4 5">
    <name type="scientific">Halalkalibaculum roseum</name>
    <dbReference type="NCBI Taxonomy" id="2709311"/>
    <lineage>
        <taxon>Bacteria</taxon>
        <taxon>Pseudomonadati</taxon>
        <taxon>Balneolota</taxon>
        <taxon>Balneolia</taxon>
        <taxon>Balneolales</taxon>
        <taxon>Balneolaceae</taxon>
        <taxon>Halalkalibaculum</taxon>
    </lineage>
</organism>
<protein>
    <submittedName>
        <fullName evidence="4">MgtC/SapB family protein</fullName>
    </submittedName>
</protein>
<evidence type="ECO:0000313" key="4">
    <source>
        <dbReference type="EMBL" id="NGP76565.1"/>
    </source>
</evidence>
<dbReference type="AlphaFoldDB" id="A0A6M1T3K7"/>
<feature type="domain" description="DUF4010" evidence="3">
    <location>
        <begin position="182"/>
        <end position="387"/>
    </location>
</feature>
<feature type="transmembrane region" description="Helical" evidence="1">
    <location>
        <begin position="397"/>
        <end position="415"/>
    </location>
</feature>
<dbReference type="Pfam" id="PF02308">
    <property type="entry name" value="MgtC"/>
    <property type="match status" value="1"/>
</dbReference>
<reference evidence="4 5" key="1">
    <citation type="submission" date="2020-02" db="EMBL/GenBank/DDBJ databases">
        <title>Balneolaceae bacterium YR4-1, complete genome.</title>
        <authorList>
            <person name="Li Y."/>
            <person name="Wu S."/>
        </authorList>
    </citation>
    <scope>NUCLEOTIDE SEQUENCE [LARGE SCALE GENOMIC DNA]</scope>
    <source>
        <strain evidence="4 5">YR4-1</strain>
    </source>
</reference>
<name>A0A6M1T3K7_9BACT</name>
<keyword evidence="1" id="KW-1133">Transmembrane helix</keyword>
<feature type="transmembrane region" description="Helical" evidence="1">
    <location>
        <begin position="235"/>
        <end position="253"/>
    </location>
</feature>
<dbReference type="Proteomes" id="UP000473278">
    <property type="component" value="Unassembled WGS sequence"/>
</dbReference>
<accession>A0A6M1T3K7</accession>
<keyword evidence="1" id="KW-0472">Membrane</keyword>
<keyword evidence="1" id="KW-0812">Transmembrane</keyword>
<gene>
    <name evidence="4" type="ORF">G3570_07970</name>
</gene>
<feature type="transmembrane region" description="Helical" evidence="1">
    <location>
        <begin position="365"/>
        <end position="385"/>
    </location>
</feature>
<evidence type="ECO:0000259" key="2">
    <source>
        <dbReference type="Pfam" id="PF02308"/>
    </source>
</evidence>
<feature type="transmembrane region" description="Helical" evidence="1">
    <location>
        <begin position="305"/>
        <end position="322"/>
    </location>
</feature>
<evidence type="ECO:0000259" key="3">
    <source>
        <dbReference type="Pfam" id="PF13194"/>
    </source>
</evidence>